<organism evidence="2 3">
    <name type="scientific">Trichinella nativa</name>
    <dbReference type="NCBI Taxonomy" id="6335"/>
    <lineage>
        <taxon>Eukaryota</taxon>
        <taxon>Metazoa</taxon>
        <taxon>Ecdysozoa</taxon>
        <taxon>Nematoda</taxon>
        <taxon>Enoplea</taxon>
        <taxon>Dorylaimia</taxon>
        <taxon>Trichinellida</taxon>
        <taxon>Trichinellidae</taxon>
        <taxon>Trichinella</taxon>
    </lineage>
</organism>
<evidence type="ECO:0000313" key="3">
    <source>
        <dbReference type="Proteomes" id="UP000243006"/>
    </source>
</evidence>
<feature type="non-terminal residue" evidence="2">
    <location>
        <position position="1"/>
    </location>
</feature>
<dbReference type="Proteomes" id="UP000243006">
    <property type="component" value="Unassembled WGS sequence"/>
</dbReference>
<proteinExistence type="predicted"/>
<gene>
    <name evidence="2" type="ORF">D917_07260</name>
</gene>
<dbReference type="EMBL" id="LVZM01005461">
    <property type="protein sequence ID" value="OUC47001.1"/>
    <property type="molecule type" value="Genomic_DNA"/>
</dbReference>
<evidence type="ECO:0000313" key="2">
    <source>
        <dbReference type="EMBL" id="OUC47001.1"/>
    </source>
</evidence>
<protein>
    <submittedName>
        <fullName evidence="2">Uncharacterized protein</fullName>
    </submittedName>
</protein>
<feature type="coiled-coil region" evidence="1">
    <location>
        <begin position="7"/>
        <end position="34"/>
    </location>
</feature>
<feature type="non-terminal residue" evidence="2">
    <location>
        <position position="112"/>
    </location>
</feature>
<dbReference type="AlphaFoldDB" id="A0A1Y3EPD2"/>
<evidence type="ECO:0000256" key="1">
    <source>
        <dbReference type="SAM" id="Coils"/>
    </source>
</evidence>
<feature type="coiled-coil region" evidence="1">
    <location>
        <begin position="60"/>
        <end position="87"/>
    </location>
</feature>
<name>A0A1Y3EPD2_9BILA</name>
<reference evidence="2 3" key="1">
    <citation type="submission" date="2015-04" db="EMBL/GenBank/DDBJ databases">
        <title>Draft genome of the roundworm Trichinella nativa.</title>
        <authorList>
            <person name="Mitreva M."/>
        </authorList>
    </citation>
    <scope>NUCLEOTIDE SEQUENCE [LARGE SCALE GENOMIC DNA]</scope>
    <source>
        <strain evidence="2 3">ISS45</strain>
    </source>
</reference>
<dbReference type="Gene3D" id="1.20.5.1700">
    <property type="match status" value="1"/>
</dbReference>
<sequence>KFVQVNVKSGEANVEALLDENEQLKKQLAHVTELGQTYKRNLSEEVVELRKKLDDTVPDISCREAELAQLRIEVEEGKQKLAQATRMMAFFKAQCKSDSQNGNVMLCRKHGD</sequence>
<comment type="caution">
    <text evidence="2">The sequence shown here is derived from an EMBL/GenBank/DDBJ whole genome shotgun (WGS) entry which is preliminary data.</text>
</comment>
<keyword evidence="1" id="KW-0175">Coiled coil</keyword>
<accession>A0A1Y3EPD2</accession>